<keyword evidence="4" id="KW-1185">Reference proteome</keyword>
<keyword evidence="2" id="KW-0472">Membrane</keyword>
<keyword evidence="2" id="KW-1133">Transmembrane helix</keyword>
<feature type="transmembrane region" description="Helical" evidence="2">
    <location>
        <begin position="599"/>
        <end position="620"/>
    </location>
</feature>
<proteinExistence type="predicted"/>
<protein>
    <submittedName>
        <fullName evidence="3">Uncharacterized protein</fullName>
    </submittedName>
</protein>
<evidence type="ECO:0000256" key="2">
    <source>
        <dbReference type="SAM" id="Phobius"/>
    </source>
</evidence>
<feature type="compositionally biased region" description="Polar residues" evidence="1">
    <location>
        <begin position="748"/>
        <end position="784"/>
    </location>
</feature>
<dbReference type="GeneID" id="54490579"/>
<feature type="transmembrane region" description="Helical" evidence="2">
    <location>
        <begin position="390"/>
        <end position="411"/>
    </location>
</feature>
<feature type="compositionally biased region" description="Low complexity" evidence="1">
    <location>
        <begin position="803"/>
        <end position="816"/>
    </location>
</feature>
<organism evidence="3 4">
    <name type="scientific">Pseudovirgaria hyperparasitica</name>
    <dbReference type="NCBI Taxonomy" id="470096"/>
    <lineage>
        <taxon>Eukaryota</taxon>
        <taxon>Fungi</taxon>
        <taxon>Dikarya</taxon>
        <taxon>Ascomycota</taxon>
        <taxon>Pezizomycotina</taxon>
        <taxon>Dothideomycetes</taxon>
        <taxon>Dothideomycetes incertae sedis</taxon>
        <taxon>Acrospermales</taxon>
        <taxon>Acrospermaceae</taxon>
        <taxon>Pseudovirgaria</taxon>
    </lineage>
</organism>
<accession>A0A6A6W0Y9</accession>
<feature type="region of interest" description="Disordered" evidence="1">
    <location>
        <begin position="954"/>
        <end position="991"/>
    </location>
</feature>
<feature type="transmembrane region" description="Helical" evidence="2">
    <location>
        <begin position="542"/>
        <end position="561"/>
    </location>
</feature>
<gene>
    <name evidence="3" type="ORF">EJ05DRAFT_539505</name>
</gene>
<reference evidence="3" key="1">
    <citation type="journal article" date="2020" name="Stud. Mycol.">
        <title>101 Dothideomycetes genomes: a test case for predicting lifestyles and emergence of pathogens.</title>
        <authorList>
            <person name="Haridas S."/>
            <person name="Albert R."/>
            <person name="Binder M."/>
            <person name="Bloem J."/>
            <person name="Labutti K."/>
            <person name="Salamov A."/>
            <person name="Andreopoulos B."/>
            <person name="Baker S."/>
            <person name="Barry K."/>
            <person name="Bills G."/>
            <person name="Bluhm B."/>
            <person name="Cannon C."/>
            <person name="Castanera R."/>
            <person name="Culley D."/>
            <person name="Daum C."/>
            <person name="Ezra D."/>
            <person name="Gonzalez J."/>
            <person name="Henrissat B."/>
            <person name="Kuo A."/>
            <person name="Liang C."/>
            <person name="Lipzen A."/>
            <person name="Lutzoni F."/>
            <person name="Magnuson J."/>
            <person name="Mondo S."/>
            <person name="Nolan M."/>
            <person name="Ohm R."/>
            <person name="Pangilinan J."/>
            <person name="Park H.-J."/>
            <person name="Ramirez L."/>
            <person name="Alfaro M."/>
            <person name="Sun H."/>
            <person name="Tritt A."/>
            <person name="Yoshinaga Y."/>
            <person name="Zwiers L.-H."/>
            <person name="Turgeon B."/>
            <person name="Goodwin S."/>
            <person name="Spatafora J."/>
            <person name="Crous P."/>
            <person name="Grigoriev I."/>
        </authorList>
    </citation>
    <scope>NUCLEOTIDE SEQUENCE</scope>
    <source>
        <strain evidence="3">CBS 121739</strain>
    </source>
</reference>
<feature type="compositionally biased region" description="Low complexity" evidence="1">
    <location>
        <begin position="698"/>
        <end position="709"/>
    </location>
</feature>
<dbReference type="OrthoDB" id="5392263at2759"/>
<name>A0A6A6W0Y9_9PEZI</name>
<feature type="transmembrane region" description="Helical" evidence="2">
    <location>
        <begin position="653"/>
        <end position="674"/>
    </location>
</feature>
<evidence type="ECO:0000313" key="4">
    <source>
        <dbReference type="Proteomes" id="UP000799437"/>
    </source>
</evidence>
<evidence type="ECO:0000313" key="3">
    <source>
        <dbReference type="EMBL" id="KAF2756578.1"/>
    </source>
</evidence>
<feature type="transmembrane region" description="Helical" evidence="2">
    <location>
        <begin position="241"/>
        <end position="260"/>
    </location>
</feature>
<feature type="region of interest" description="Disordered" evidence="1">
    <location>
        <begin position="697"/>
        <end position="725"/>
    </location>
</feature>
<dbReference type="Proteomes" id="UP000799437">
    <property type="component" value="Unassembled WGS sequence"/>
</dbReference>
<feature type="transmembrane region" description="Helical" evidence="2">
    <location>
        <begin position="207"/>
        <end position="229"/>
    </location>
</feature>
<dbReference type="EMBL" id="ML996575">
    <property type="protein sequence ID" value="KAF2756578.1"/>
    <property type="molecule type" value="Genomic_DNA"/>
</dbReference>
<keyword evidence="2" id="KW-0812">Transmembrane</keyword>
<feature type="region of interest" description="Disordered" evidence="1">
    <location>
        <begin position="748"/>
        <end position="937"/>
    </location>
</feature>
<dbReference type="RefSeq" id="XP_033599029.1">
    <property type="nucleotide sequence ID" value="XM_033749525.1"/>
</dbReference>
<dbReference type="AlphaFoldDB" id="A0A6A6W0Y9"/>
<feature type="compositionally biased region" description="Polar residues" evidence="1">
    <location>
        <begin position="852"/>
        <end position="868"/>
    </location>
</feature>
<evidence type="ECO:0000256" key="1">
    <source>
        <dbReference type="SAM" id="MobiDB-lite"/>
    </source>
</evidence>
<feature type="transmembrane region" description="Helical" evidence="2">
    <location>
        <begin position="423"/>
        <end position="444"/>
    </location>
</feature>
<sequence length="991" mass="111517">MKFDQCGQRYMANTTDGAELRAKYGWHGPVVGIRRNETSQISLEGCLAVCGHDSDPYSWDIASATITTWILPVIGTLLQAPFESNSFKRTCLAINRWVGSPIASLSYILWNIKVNAKCALIADMAVKYDDYPARKTDFGSMRDSLYLLVVMNQYSMKPQAALQKEAEGLLRIALFSKDLRLVNDHDTLRTKRRRLARELREMRRRGVVPVFISTMWFVFAFVLSIQSAFNALGENSTAHDLALGCLLAWFPTLILCTIADRNPIAAESIRKKLNELIDHVRSSIQDDLHRSLFISSFRDQPEFDQLKEWLDKIKDHSDFMGNFFTEFAGQARVRWHYGAAHPILSDIENCYVAERGRDWLADEKKARTNLVLGSVEEGLIWFDIRELWQITSAIIIVLGGCAGAFAISFFTPTVGLGCRSGGYVIFFSLAFVLIVAEMIVWWMASDLEMVPPNWMARTSSRLHSTATFAYLEEESHNRWAVLKRRTSAIFRNAEDQFVRLVRATVGLFPLNNKIDTQDKADALIRRLLVQYRAMSLQRRCELFIFRPLELINCSWLIYIVMAQTFGTYRNCHCVTSTWGGAGGYLDFTQQDTTNNEYVAWYWGTGTLLASATMGISMFYITVEWMQQSWLHTEDYNDAMDGLRKMRTYKRYTYWFRIMSRYFLLATVHPIHGLFRWVGIVRKRQKSLLWTRHGVWGKPTPSSSPSYTQPLISDPHPSGTNHHFPSISIDLAPIQRPITPHNGLPVSWASLSPPVSQPMTRNSSSDSSLHTPTHTQNRPRYSSDASLLPYRPPNPDASTHTLARPRSSTDVSTRTTSPLRTPFIAHIATHVHRDSDASNPPSPRLLHRLPYPTHSTSRTPVHTPISSLHPSAHDSPPDNAAFSDTTAPPTGHWTDNIPSVFEDDSARRESTGTDELGSPHALLPASPPSDRDYYRGDGGGWARGLQDLTVRQGYRRASSSGDASGLGIRVGDVESGDGRRGESEGSGYGGGG</sequence>